<dbReference type="AlphaFoldDB" id="A0A0E9LY83"/>
<reference evidence="2 3" key="1">
    <citation type="journal article" date="2015" name="Microbes Environ.">
        <title>Distribution and evolution of nitrogen fixation genes in the phylum bacteroidetes.</title>
        <authorList>
            <person name="Inoue J."/>
            <person name="Oshima K."/>
            <person name="Suda W."/>
            <person name="Sakamoto M."/>
            <person name="Iino T."/>
            <person name="Noda S."/>
            <person name="Hongoh Y."/>
            <person name="Hattori M."/>
            <person name="Ohkuma M."/>
        </authorList>
    </citation>
    <scope>NUCLEOTIDE SEQUENCE [LARGE SCALE GENOMIC DNA]</scope>
    <source>
        <strain evidence="2">JCM 15548</strain>
    </source>
</reference>
<dbReference type="STRING" id="1236989.JCM15548_12333"/>
<evidence type="ECO:0000313" key="2">
    <source>
        <dbReference type="EMBL" id="GAO30086.1"/>
    </source>
</evidence>
<dbReference type="EMBL" id="BAZW01000017">
    <property type="protein sequence ID" value="GAO30086.1"/>
    <property type="molecule type" value="Genomic_DNA"/>
</dbReference>
<dbReference type="Gene3D" id="3.30.420.40">
    <property type="match status" value="2"/>
</dbReference>
<accession>A0A0E9LY83</accession>
<keyword evidence="3" id="KW-1185">Reference proteome</keyword>
<dbReference type="Pfam" id="PF00480">
    <property type="entry name" value="ROK"/>
    <property type="match status" value="1"/>
</dbReference>
<dbReference type="InterPro" id="IPR043129">
    <property type="entry name" value="ATPase_NBD"/>
</dbReference>
<dbReference type="PANTHER" id="PTHR18964:SF149">
    <property type="entry name" value="BIFUNCTIONAL UDP-N-ACETYLGLUCOSAMINE 2-EPIMERASE_N-ACETYLMANNOSAMINE KINASE"/>
    <property type="match status" value="1"/>
</dbReference>
<dbReference type="SUPFAM" id="SSF53067">
    <property type="entry name" value="Actin-like ATPase domain"/>
    <property type="match status" value="1"/>
</dbReference>
<dbReference type="CDD" id="cd23763">
    <property type="entry name" value="ASKHA_ATPase_ROK"/>
    <property type="match status" value="1"/>
</dbReference>
<dbReference type="Proteomes" id="UP000032900">
    <property type="component" value="Unassembled WGS sequence"/>
</dbReference>
<dbReference type="OrthoDB" id="9810372at2"/>
<proteinExistence type="inferred from homology"/>
<dbReference type="GO" id="GO:0016301">
    <property type="term" value="F:kinase activity"/>
    <property type="evidence" value="ECO:0007669"/>
    <property type="project" value="UniProtKB-KW"/>
</dbReference>
<gene>
    <name evidence="2" type="ORF">JCM15548_12333</name>
</gene>
<keyword evidence="2" id="KW-0808">Transferase</keyword>
<dbReference type="PANTHER" id="PTHR18964">
    <property type="entry name" value="ROK (REPRESSOR, ORF, KINASE) FAMILY"/>
    <property type="match status" value="1"/>
</dbReference>
<comment type="caution">
    <text evidence="2">The sequence shown here is derived from an EMBL/GenBank/DDBJ whole genome shotgun (WGS) entry which is preliminary data.</text>
</comment>
<evidence type="ECO:0000313" key="3">
    <source>
        <dbReference type="Proteomes" id="UP000032900"/>
    </source>
</evidence>
<dbReference type="InterPro" id="IPR000600">
    <property type="entry name" value="ROK"/>
</dbReference>
<evidence type="ECO:0000256" key="1">
    <source>
        <dbReference type="ARBA" id="ARBA00006479"/>
    </source>
</evidence>
<dbReference type="RefSeq" id="WP_062124824.1">
    <property type="nucleotide sequence ID" value="NZ_BAZW01000017.1"/>
</dbReference>
<keyword evidence="2" id="KW-0418">Kinase</keyword>
<protein>
    <submittedName>
        <fullName evidence="2">Hypothetical sugar kinase, ROK family</fullName>
    </submittedName>
</protein>
<sequence length="284" mass="30864">MKKTEIIGVDLGGTNMRAGRVLDSHTIAIESTQVPKTENWQEVMDKLISSVEKVWTPKVQGIGIGVPGVVDAHDGMVYDIQNIPSWKEVPVGSILSDHFKVPVYVNNDANCFAAGERFFGAGQAFDDFVGLITGTGLGAGIVKWGRLLQDQNCGSGEFGMIPYLDSNYEHYCSGQFFNTYNSLGGNGLYNMAAKGDEDALKIFEVYGRHLANAIKCILFTIDPAAIIIGGSVSQSYPFYEQAMKQELGSFPYSKTIERIKIMPSAINDVAILGAAALFLEKQAQ</sequence>
<comment type="similarity">
    <text evidence="1">Belongs to the ROK (NagC/XylR) family.</text>
</comment>
<name>A0A0E9LY83_9BACT</name>
<organism evidence="2 3">
    <name type="scientific">Geofilum rubicundum JCM 15548</name>
    <dbReference type="NCBI Taxonomy" id="1236989"/>
    <lineage>
        <taxon>Bacteria</taxon>
        <taxon>Pseudomonadati</taxon>
        <taxon>Bacteroidota</taxon>
        <taxon>Bacteroidia</taxon>
        <taxon>Marinilabiliales</taxon>
        <taxon>Marinilabiliaceae</taxon>
        <taxon>Geofilum</taxon>
    </lineage>
</organism>